<dbReference type="InterPro" id="IPR007277">
    <property type="entry name" value="Svp26/Tex261"/>
</dbReference>
<feature type="transmembrane region" description="Helical" evidence="6">
    <location>
        <begin position="78"/>
        <end position="98"/>
    </location>
</feature>
<feature type="transmembrane region" description="Helical" evidence="6">
    <location>
        <begin position="105"/>
        <end position="124"/>
    </location>
</feature>
<dbReference type="STRING" id="1209962.L0PAM7"/>
<dbReference type="EMBL" id="CAKM01000182">
    <property type="protein sequence ID" value="CCJ29403.1"/>
    <property type="molecule type" value="Genomic_DNA"/>
</dbReference>
<dbReference type="GO" id="GO:0030134">
    <property type="term" value="C:COPII-coated ER to Golgi transport vesicle"/>
    <property type="evidence" value="ECO:0007669"/>
    <property type="project" value="TreeGrafter"/>
</dbReference>
<dbReference type="VEuPathDB" id="FungiDB:PNEJI1_002244-RB"/>
<comment type="caution">
    <text evidence="7">The sequence shown here is derived from an EMBL/GenBank/DDBJ whole genome shotgun (WGS) entry which is preliminary data.</text>
</comment>
<evidence type="ECO:0008006" key="9">
    <source>
        <dbReference type="Google" id="ProtNLM"/>
    </source>
</evidence>
<evidence type="ECO:0000256" key="4">
    <source>
        <dbReference type="ARBA" id="ARBA00022989"/>
    </source>
</evidence>
<dbReference type="PANTHER" id="PTHR13144">
    <property type="entry name" value="TEX261 PROTEIN"/>
    <property type="match status" value="1"/>
</dbReference>
<accession>L0PAM7</accession>
<organism evidence="8">
    <name type="scientific">Pneumocystis jirovecii</name>
    <name type="common">Human pneumocystis pneumonia agent</name>
    <dbReference type="NCBI Taxonomy" id="42068"/>
    <lineage>
        <taxon>Eukaryota</taxon>
        <taxon>Fungi</taxon>
        <taxon>Dikarya</taxon>
        <taxon>Ascomycota</taxon>
        <taxon>Taphrinomycotina</taxon>
        <taxon>Pneumocystomycetes</taxon>
        <taxon>Pneumocystaceae</taxon>
        <taxon>Pneumocystis</taxon>
    </lineage>
</organism>
<dbReference type="GO" id="GO:0097020">
    <property type="term" value="F:COPII receptor activity"/>
    <property type="evidence" value="ECO:0007669"/>
    <property type="project" value="InterPro"/>
</dbReference>
<dbReference type="AlphaFoldDB" id="L0PAM7"/>
<dbReference type="PANTHER" id="PTHR13144:SF0">
    <property type="entry name" value="PROTEIN TEX261"/>
    <property type="match status" value="1"/>
</dbReference>
<protein>
    <recommendedName>
        <fullName evidence="9">Protein SVP26</fullName>
    </recommendedName>
</protein>
<dbReference type="GO" id="GO:0005789">
    <property type="term" value="C:endoplasmic reticulum membrane"/>
    <property type="evidence" value="ECO:0007669"/>
    <property type="project" value="TreeGrafter"/>
</dbReference>
<comment type="subcellular location">
    <subcellularLocation>
        <location evidence="1">Membrane</location>
        <topology evidence="1">Multi-pass membrane protein</topology>
    </subcellularLocation>
</comment>
<dbReference type="FunCoup" id="L0PAM7">
    <property type="interactions" value="62"/>
</dbReference>
<evidence type="ECO:0000256" key="6">
    <source>
        <dbReference type="SAM" id="Phobius"/>
    </source>
</evidence>
<dbReference type="InParanoid" id="L0PAM7"/>
<dbReference type="GO" id="GO:0006888">
    <property type="term" value="P:endoplasmic reticulum to Golgi vesicle-mediated transport"/>
    <property type="evidence" value="ECO:0007669"/>
    <property type="project" value="InterPro"/>
</dbReference>
<keyword evidence="5 6" id="KW-0472">Membrane</keyword>
<gene>
    <name evidence="7" type="ORF">PNEJI1_002244-RB</name>
</gene>
<evidence type="ECO:0000256" key="2">
    <source>
        <dbReference type="ARBA" id="ARBA00008096"/>
    </source>
</evidence>
<comment type="similarity">
    <text evidence="2">Belongs to the SVP26 family.</text>
</comment>
<evidence type="ECO:0000313" key="7">
    <source>
        <dbReference type="EMBL" id="CCJ29403.1"/>
    </source>
</evidence>
<evidence type="ECO:0000256" key="3">
    <source>
        <dbReference type="ARBA" id="ARBA00022692"/>
    </source>
</evidence>
<name>L0PAM7_PNEJI</name>
<feature type="transmembrane region" description="Helical" evidence="6">
    <location>
        <begin position="6"/>
        <end position="30"/>
    </location>
</feature>
<reference evidence="7 8" key="1">
    <citation type="journal article" date="2012" name="MBio">
        <title>De novo assembly of the Pneumocystis jirovecii genome from a single bronchoalveolar lavage fluid specimen from a patient.</title>
        <authorList>
            <person name="Cisse O.H."/>
            <person name="Pagni M."/>
            <person name="Hauser P.M."/>
        </authorList>
    </citation>
    <scope>NUCLEOTIDE SEQUENCE [LARGE SCALE GENOMIC DNA]</scope>
    <source>
        <strain evidence="7 8">SE8</strain>
    </source>
</reference>
<sequence>MYGIIFLSYLGLISGFLFLTVCIACGLYYLSEFIEEYTEFSKKLLRKMIYFVIFLHLVILILDKFPFFLIMFSILSHILYLSNLRSFPCISVYFLHIIYMNHLNLLVFTVLNHLFWIWHFRLYFSSLLTNSFTYSKKKNYEGFTFNQIASFFAICVWLIPFSLFISLPAGDNVLPISLNDCSRPGSRIILTQNDKYKRIGLIKSIFSKVKIYMDVVVQNFNWNNQAQKISTYI</sequence>
<dbReference type="GO" id="GO:0000139">
    <property type="term" value="C:Golgi membrane"/>
    <property type="evidence" value="ECO:0007669"/>
    <property type="project" value="TreeGrafter"/>
</dbReference>
<feature type="transmembrane region" description="Helical" evidence="6">
    <location>
        <begin position="144"/>
        <end position="167"/>
    </location>
</feature>
<dbReference type="Pfam" id="PF04148">
    <property type="entry name" value="Erv26"/>
    <property type="match status" value="1"/>
</dbReference>
<keyword evidence="3 6" id="KW-0812">Transmembrane</keyword>
<evidence type="ECO:0000256" key="5">
    <source>
        <dbReference type="ARBA" id="ARBA00023136"/>
    </source>
</evidence>
<proteinExistence type="inferred from homology"/>
<feature type="transmembrane region" description="Helical" evidence="6">
    <location>
        <begin position="50"/>
        <end position="72"/>
    </location>
</feature>
<dbReference type="Proteomes" id="UP000010422">
    <property type="component" value="Unassembled WGS sequence"/>
</dbReference>
<keyword evidence="4 6" id="KW-1133">Transmembrane helix</keyword>
<evidence type="ECO:0000256" key="1">
    <source>
        <dbReference type="ARBA" id="ARBA00004141"/>
    </source>
</evidence>
<evidence type="ECO:0000313" key="8">
    <source>
        <dbReference type="Proteomes" id="UP000010422"/>
    </source>
</evidence>